<keyword evidence="4 5" id="KW-0472">Membrane</keyword>
<evidence type="ECO:0000256" key="3">
    <source>
        <dbReference type="ARBA" id="ARBA00022989"/>
    </source>
</evidence>
<evidence type="ECO:0000256" key="1">
    <source>
        <dbReference type="ARBA" id="ARBA00004141"/>
    </source>
</evidence>
<accession>A0ABZ2TNY1</accession>
<feature type="transmembrane region" description="Helical" evidence="5">
    <location>
        <begin position="256"/>
        <end position="275"/>
    </location>
</feature>
<evidence type="ECO:0000256" key="2">
    <source>
        <dbReference type="ARBA" id="ARBA00022692"/>
    </source>
</evidence>
<dbReference type="RefSeq" id="WP_340932050.1">
    <property type="nucleotide sequence ID" value="NZ_CP150496.1"/>
</dbReference>
<evidence type="ECO:0000256" key="5">
    <source>
        <dbReference type="SAM" id="Phobius"/>
    </source>
</evidence>
<feature type="transmembrane region" description="Helical" evidence="5">
    <location>
        <begin position="230"/>
        <end position="250"/>
    </location>
</feature>
<comment type="subcellular location">
    <subcellularLocation>
        <location evidence="1">Membrane</location>
        <topology evidence="1">Multi-pass membrane protein</topology>
    </subcellularLocation>
</comment>
<evidence type="ECO:0000313" key="8">
    <source>
        <dbReference type="Proteomes" id="UP001491088"/>
    </source>
</evidence>
<proteinExistence type="predicted"/>
<dbReference type="Proteomes" id="UP001491088">
    <property type="component" value="Chromosome"/>
</dbReference>
<sequence length="280" mass="31705">MKNNSAISYMIFSVIAFAIMNAIIKYLTIFNVYQVVFFRSIGTLCFTIPLILKQKTSFLGNNKKLLFLRAFFGVISITCFFQSLNYLAVGTAVSLRYTSPIFAAIFAAIFLKEKVKKIQWLLFFIAFLGVLIIKGFGVDVNTIGLLLIITSAIFLGLIFVIIRKIGNSENPLVIINYFMILAFVFGGIMSIDNWIMPNNLQWLLLLSSGVFGYIGQLYMTKAFQSNETNLVAPLKYLEVIAMIVIGSIWFDEVYNLWSLLGVFLILVGLIYNIYLKRKIS</sequence>
<feature type="transmembrane region" description="Helical" evidence="5">
    <location>
        <begin position="201"/>
        <end position="218"/>
    </location>
</feature>
<dbReference type="InterPro" id="IPR037185">
    <property type="entry name" value="EmrE-like"/>
</dbReference>
<keyword evidence="2 5" id="KW-0812">Transmembrane</keyword>
<feature type="transmembrane region" description="Helical" evidence="5">
    <location>
        <begin position="7"/>
        <end position="27"/>
    </location>
</feature>
<keyword evidence="3 5" id="KW-1133">Transmembrane helix</keyword>
<gene>
    <name evidence="7" type="ORF">WG950_09970</name>
</gene>
<feature type="domain" description="EamA" evidence="6">
    <location>
        <begin position="143"/>
        <end position="271"/>
    </location>
</feature>
<reference evidence="7 8" key="1">
    <citation type="submission" date="2024-03" db="EMBL/GenBank/DDBJ databases">
        <authorList>
            <person name="Cao K."/>
        </authorList>
    </citation>
    <scope>NUCLEOTIDE SEQUENCE [LARGE SCALE GENOMIC DNA]</scope>
    <source>
        <strain evidence="7 8">MCCC 1K00696</strain>
    </source>
</reference>
<feature type="transmembrane region" description="Helical" evidence="5">
    <location>
        <begin position="118"/>
        <end position="137"/>
    </location>
</feature>
<name>A0ABZ2TNY1_9FLAO</name>
<dbReference type="PANTHER" id="PTHR22911:SF6">
    <property type="entry name" value="SOLUTE CARRIER FAMILY 35 MEMBER G1"/>
    <property type="match status" value="1"/>
</dbReference>
<dbReference type="PANTHER" id="PTHR22911">
    <property type="entry name" value="ACYL-MALONYL CONDENSING ENZYME-RELATED"/>
    <property type="match status" value="1"/>
</dbReference>
<dbReference type="Pfam" id="PF00892">
    <property type="entry name" value="EamA"/>
    <property type="match status" value="2"/>
</dbReference>
<feature type="transmembrane region" description="Helical" evidence="5">
    <location>
        <begin position="94"/>
        <end position="111"/>
    </location>
</feature>
<dbReference type="EMBL" id="CP150496">
    <property type="protein sequence ID" value="WYW54855.1"/>
    <property type="molecule type" value="Genomic_DNA"/>
</dbReference>
<feature type="domain" description="EamA" evidence="6">
    <location>
        <begin position="5"/>
        <end position="133"/>
    </location>
</feature>
<evidence type="ECO:0000313" key="7">
    <source>
        <dbReference type="EMBL" id="WYW54855.1"/>
    </source>
</evidence>
<protein>
    <submittedName>
        <fullName evidence="7">DMT family transporter</fullName>
    </submittedName>
</protein>
<dbReference type="SUPFAM" id="SSF103481">
    <property type="entry name" value="Multidrug resistance efflux transporter EmrE"/>
    <property type="match status" value="2"/>
</dbReference>
<keyword evidence="8" id="KW-1185">Reference proteome</keyword>
<feature type="transmembrane region" description="Helical" evidence="5">
    <location>
        <begin position="33"/>
        <end position="53"/>
    </location>
</feature>
<evidence type="ECO:0000259" key="6">
    <source>
        <dbReference type="Pfam" id="PF00892"/>
    </source>
</evidence>
<feature type="transmembrane region" description="Helical" evidence="5">
    <location>
        <begin position="143"/>
        <end position="162"/>
    </location>
</feature>
<feature type="transmembrane region" description="Helical" evidence="5">
    <location>
        <begin position="65"/>
        <end position="88"/>
    </location>
</feature>
<feature type="transmembrane region" description="Helical" evidence="5">
    <location>
        <begin position="174"/>
        <end position="195"/>
    </location>
</feature>
<dbReference type="InterPro" id="IPR000620">
    <property type="entry name" value="EamA_dom"/>
</dbReference>
<evidence type="ECO:0000256" key="4">
    <source>
        <dbReference type="ARBA" id="ARBA00023136"/>
    </source>
</evidence>
<organism evidence="7 8">
    <name type="scientific">Polaribacter marinaquae</name>
    <dbReference type="NCBI Taxonomy" id="1642819"/>
    <lineage>
        <taxon>Bacteria</taxon>
        <taxon>Pseudomonadati</taxon>
        <taxon>Bacteroidota</taxon>
        <taxon>Flavobacteriia</taxon>
        <taxon>Flavobacteriales</taxon>
        <taxon>Flavobacteriaceae</taxon>
    </lineage>
</organism>